<reference evidence="1" key="1">
    <citation type="submission" date="2021-06" db="EMBL/GenBank/DDBJ databases">
        <authorList>
            <person name="Kallberg Y."/>
            <person name="Tangrot J."/>
            <person name="Rosling A."/>
        </authorList>
    </citation>
    <scope>NUCLEOTIDE SEQUENCE</scope>
    <source>
        <strain evidence="1">FL130A</strain>
    </source>
</reference>
<dbReference type="EMBL" id="CAJVPS010001569">
    <property type="protein sequence ID" value="CAG8543526.1"/>
    <property type="molecule type" value="Genomic_DNA"/>
</dbReference>
<dbReference type="Proteomes" id="UP000789508">
    <property type="component" value="Unassembled WGS sequence"/>
</dbReference>
<keyword evidence="2" id="KW-1185">Reference proteome</keyword>
<protein>
    <submittedName>
        <fullName evidence="1">7133_t:CDS:1</fullName>
    </submittedName>
</protein>
<evidence type="ECO:0000313" key="1">
    <source>
        <dbReference type="EMBL" id="CAG8543526.1"/>
    </source>
</evidence>
<dbReference type="OrthoDB" id="2411504at2759"/>
<sequence length="116" mass="13468">MELDIKQQKIDKLIEYAVNLPDLILTTFIDIIKKLAQTQLYQPLKIRSAARKIPTITNKQLKLAIQDRLMTNKKQYNSKTVLMATQICEIGQMSYRSAVTCTKKVIEWLIDEEPDK</sequence>
<accession>A0A9N9FME8</accession>
<name>A0A9N9FME8_9GLOM</name>
<comment type="caution">
    <text evidence="1">The sequence shown here is derived from an EMBL/GenBank/DDBJ whole genome shotgun (WGS) entry which is preliminary data.</text>
</comment>
<gene>
    <name evidence="1" type="ORF">ALEPTO_LOCUS5528</name>
</gene>
<proteinExistence type="predicted"/>
<organism evidence="1 2">
    <name type="scientific">Ambispora leptoticha</name>
    <dbReference type="NCBI Taxonomy" id="144679"/>
    <lineage>
        <taxon>Eukaryota</taxon>
        <taxon>Fungi</taxon>
        <taxon>Fungi incertae sedis</taxon>
        <taxon>Mucoromycota</taxon>
        <taxon>Glomeromycotina</taxon>
        <taxon>Glomeromycetes</taxon>
        <taxon>Archaeosporales</taxon>
        <taxon>Ambisporaceae</taxon>
        <taxon>Ambispora</taxon>
    </lineage>
</organism>
<evidence type="ECO:0000313" key="2">
    <source>
        <dbReference type="Proteomes" id="UP000789508"/>
    </source>
</evidence>
<dbReference type="AlphaFoldDB" id="A0A9N9FME8"/>